<dbReference type="Proteomes" id="UP000600918">
    <property type="component" value="Unassembled WGS sequence"/>
</dbReference>
<comment type="caution">
    <text evidence="1">The sequence shown here is derived from an EMBL/GenBank/DDBJ whole genome shotgun (WGS) entry which is preliminary data.</text>
</comment>
<gene>
    <name evidence="1" type="ORF">H0235_016092</name>
</gene>
<sequence>MSFRRREEEEERERRRVRISRWVKRALFTPSGTSTAVAGKFALESIITPALRGLFRQLNARPLSKSCPTSSP</sequence>
<protein>
    <submittedName>
        <fullName evidence="1">Uncharacterized protein</fullName>
    </submittedName>
</protein>
<dbReference type="EMBL" id="JACSDY010000019">
    <property type="protein sequence ID" value="KAF7398084.1"/>
    <property type="molecule type" value="Genomic_DNA"/>
</dbReference>
<dbReference type="AlphaFoldDB" id="A0A834K441"/>
<organism evidence="1 2">
    <name type="scientific">Vespula pensylvanica</name>
    <name type="common">Western yellow jacket</name>
    <name type="synonym">Wasp</name>
    <dbReference type="NCBI Taxonomy" id="30213"/>
    <lineage>
        <taxon>Eukaryota</taxon>
        <taxon>Metazoa</taxon>
        <taxon>Ecdysozoa</taxon>
        <taxon>Arthropoda</taxon>
        <taxon>Hexapoda</taxon>
        <taxon>Insecta</taxon>
        <taxon>Pterygota</taxon>
        <taxon>Neoptera</taxon>
        <taxon>Endopterygota</taxon>
        <taxon>Hymenoptera</taxon>
        <taxon>Apocrita</taxon>
        <taxon>Aculeata</taxon>
        <taxon>Vespoidea</taxon>
        <taxon>Vespidae</taxon>
        <taxon>Vespinae</taxon>
        <taxon>Vespula</taxon>
    </lineage>
</organism>
<reference evidence="1" key="1">
    <citation type="journal article" date="2020" name="G3 (Bethesda)">
        <title>High-Quality Assemblies for Three Invasive Social Wasps from the &lt;i&gt;Vespula&lt;/i&gt; Genus.</title>
        <authorList>
            <person name="Harrop T.W.R."/>
            <person name="Guhlin J."/>
            <person name="McLaughlin G.M."/>
            <person name="Permina E."/>
            <person name="Stockwell P."/>
            <person name="Gilligan J."/>
            <person name="Le Lec M.F."/>
            <person name="Gruber M.A.M."/>
            <person name="Quinn O."/>
            <person name="Lovegrove M."/>
            <person name="Duncan E.J."/>
            <person name="Remnant E.J."/>
            <person name="Van Eeckhoven J."/>
            <person name="Graham B."/>
            <person name="Knapp R.A."/>
            <person name="Langford K.W."/>
            <person name="Kronenberg Z."/>
            <person name="Press M.O."/>
            <person name="Eacker S.M."/>
            <person name="Wilson-Rankin E.E."/>
            <person name="Purcell J."/>
            <person name="Lester P.J."/>
            <person name="Dearden P.K."/>
        </authorList>
    </citation>
    <scope>NUCLEOTIDE SEQUENCE</scope>
    <source>
        <strain evidence="1">Volc-1</strain>
    </source>
</reference>
<accession>A0A834K441</accession>
<proteinExistence type="predicted"/>
<evidence type="ECO:0000313" key="1">
    <source>
        <dbReference type="EMBL" id="KAF7398084.1"/>
    </source>
</evidence>
<evidence type="ECO:0000313" key="2">
    <source>
        <dbReference type="Proteomes" id="UP000600918"/>
    </source>
</evidence>
<keyword evidence="2" id="KW-1185">Reference proteome</keyword>
<name>A0A834K441_VESPE</name>